<evidence type="ECO:0000256" key="7">
    <source>
        <dbReference type="PIRSR" id="PIRSR601382-2"/>
    </source>
</evidence>
<feature type="active site" evidence="6">
    <location>
        <position position="318"/>
    </location>
</feature>
<dbReference type="EC" id="3.2.1.-" evidence="9"/>
<feature type="active site" description="Proton donor" evidence="6">
    <location>
        <position position="435"/>
    </location>
</feature>
<keyword evidence="13" id="KW-1185">Reference proteome</keyword>
<sequence>MAILKAPRRLPRLLVFVAVTCIIFTYFLLDRIPQRHGKWRTRTLYVPSSFDWAKRRQTHPLFESDMTRLPEGPPHELPRIQHDFSLDTPSKAHNQTQRRRRDAVRSTAQKCWATYREYAWGYDELRPQTLSGLDTFSGWGATLVDSLDTLWIMGLRTEFQEAVRMVGTIDWDNSTGVVCSLFETNIRYLGGLLSAYDLSQEKTLIKKAVELGNMLYAAFDTPNHMPANAFHFERARRGLLVADSREQSASVGTLSLEFTRLSQITGDMKFYSVIDRIKSELERTQSGTKLPGMWPTFVDLRNGFLTPDSSFTLGAMADSAYEYLSKMYVLLGGLDPTYKKMHTKAMETVRNHLLFRPMLPDADTADILFPGTVLSNGGKIIDLLPEVQHLGCFTGGMFALGGKLFGIDEHVEIGEKLARGCAWAYEAFPTGVMPEVSEIMPCKTPNLKPCEWNETRWQEESEDAERFSKGIRAVRAPGYMLRPEAIESIFILYRITGKEDLLDVAWRMFESIQRATETKFANSAIADVQADGGYTTKIDSMESFWIAETLKYFYLIFSDPELISLDEYVFNTEAHPFKRPKPGGDDMPGGGEKPMHD</sequence>
<keyword evidence="9" id="KW-0326">Glycosidase</keyword>
<evidence type="ECO:0000256" key="10">
    <source>
        <dbReference type="SAM" id="MobiDB-lite"/>
    </source>
</evidence>
<feature type="active site" description="Proton donor" evidence="6">
    <location>
        <position position="183"/>
    </location>
</feature>
<dbReference type="Gene3D" id="1.50.10.10">
    <property type="match status" value="1"/>
</dbReference>
<dbReference type="InterPro" id="IPR036026">
    <property type="entry name" value="Seven-hairpin_glycosidases"/>
</dbReference>
<dbReference type="GO" id="GO:0005975">
    <property type="term" value="P:carbohydrate metabolic process"/>
    <property type="evidence" value="ECO:0007669"/>
    <property type="project" value="InterPro"/>
</dbReference>
<dbReference type="GO" id="GO:0005783">
    <property type="term" value="C:endoplasmic reticulum"/>
    <property type="evidence" value="ECO:0007669"/>
    <property type="project" value="TreeGrafter"/>
</dbReference>
<dbReference type="AlphaFoldDB" id="A0AAN6S9H2"/>
<dbReference type="GO" id="GO:0016020">
    <property type="term" value="C:membrane"/>
    <property type="evidence" value="ECO:0007669"/>
    <property type="project" value="InterPro"/>
</dbReference>
<protein>
    <recommendedName>
        <fullName evidence="9">alpha-1,2-Mannosidase</fullName>
        <ecNumber evidence="9">3.2.1.-</ecNumber>
    </recommendedName>
</protein>
<gene>
    <name evidence="12" type="ORF">QBC46DRAFT_117170</name>
</gene>
<evidence type="ECO:0000256" key="2">
    <source>
        <dbReference type="ARBA" id="ARBA00004922"/>
    </source>
</evidence>
<evidence type="ECO:0000313" key="12">
    <source>
        <dbReference type="EMBL" id="KAK3945395.1"/>
    </source>
</evidence>
<accession>A0AAN6S9H2</accession>
<dbReference type="GO" id="GO:0036503">
    <property type="term" value="P:ERAD pathway"/>
    <property type="evidence" value="ECO:0007669"/>
    <property type="project" value="UniProtKB-ARBA"/>
</dbReference>
<feature type="binding site" evidence="7">
    <location>
        <position position="572"/>
    </location>
    <ligand>
        <name>Ca(2+)</name>
        <dbReference type="ChEBI" id="CHEBI:29108"/>
    </ligand>
</feature>
<organism evidence="12 13">
    <name type="scientific">Diplogelasinospora grovesii</name>
    <dbReference type="NCBI Taxonomy" id="303347"/>
    <lineage>
        <taxon>Eukaryota</taxon>
        <taxon>Fungi</taxon>
        <taxon>Dikarya</taxon>
        <taxon>Ascomycota</taxon>
        <taxon>Pezizomycotina</taxon>
        <taxon>Sordariomycetes</taxon>
        <taxon>Sordariomycetidae</taxon>
        <taxon>Sordariales</taxon>
        <taxon>Diplogelasinosporaceae</taxon>
        <taxon>Diplogelasinospora</taxon>
    </lineage>
</organism>
<dbReference type="FunFam" id="1.50.10.10:FF:000037">
    <property type="entry name" value="alpha-1,2-Mannosidase"/>
    <property type="match status" value="1"/>
</dbReference>
<evidence type="ECO:0000256" key="11">
    <source>
        <dbReference type="SAM" id="Phobius"/>
    </source>
</evidence>
<comment type="cofactor">
    <cofactor evidence="1 7">
        <name>Ca(2+)</name>
        <dbReference type="ChEBI" id="CHEBI:29108"/>
    </cofactor>
</comment>
<dbReference type="EMBL" id="MU853755">
    <property type="protein sequence ID" value="KAK3945395.1"/>
    <property type="molecule type" value="Genomic_DNA"/>
</dbReference>
<keyword evidence="7" id="KW-0106">Calcium</keyword>
<comment type="pathway">
    <text evidence="2">Protein modification; protein glycosylation.</text>
</comment>
<keyword evidence="5 8" id="KW-1015">Disulfide bond</keyword>
<keyword evidence="11" id="KW-0812">Transmembrane</keyword>
<dbReference type="InterPro" id="IPR012341">
    <property type="entry name" value="6hp_glycosidase-like_sf"/>
</dbReference>
<dbReference type="SUPFAM" id="SSF48225">
    <property type="entry name" value="Seven-hairpin glycosidases"/>
    <property type="match status" value="1"/>
</dbReference>
<dbReference type="GO" id="GO:0005509">
    <property type="term" value="F:calcium ion binding"/>
    <property type="evidence" value="ECO:0007669"/>
    <property type="project" value="InterPro"/>
</dbReference>
<feature type="transmembrane region" description="Helical" evidence="11">
    <location>
        <begin position="12"/>
        <end position="29"/>
    </location>
</feature>
<comment type="similarity">
    <text evidence="3 9">Belongs to the glycosyl hydrolase 47 family.</text>
</comment>
<keyword evidence="7" id="KW-0479">Metal-binding</keyword>
<evidence type="ECO:0000256" key="8">
    <source>
        <dbReference type="PIRSR" id="PIRSR601382-3"/>
    </source>
</evidence>
<evidence type="ECO:0000256" key="1">
    <source>
        <dbReference type="ARBA" id="ARBA00001913"/>
    </source>
</evidence>
<evidence type="ECO:0000256" key="3">
    <source>
        <dbReference type="ARBA" id="ARBA00007658"/>
    </source>
</evidence>
<dbReference type="InterPro" id="IPR001382">
    <property type="entry name" value="Glyco_hydro_47"/>
</dbReference>
<evidence type="ECO:0000256" key="9">
    <source>
        <dbReference type="RuleBase" id="RU361193"/>
    </source>
</evidence>
<feature type="compositionally biased region" description="Gly residues" evidence="10">
    <location>
        <begin position="586"/>
        <end position="597"/>
    </location>
</feature>
<dbReference type="InterPro" id="IPR050749">
    <property type="entry name" value="Glycosyl_Hydrolase_47"/>
</dbReference>
<feature type="region of interest" description="Disordered" evidence="10">
    <location>
        <begin position="576"/>
        <end position="597"/>
    </location>
</feature>
<keyword evidence="11" id="KW-1133">Transmembrane helix</keyword>
<feature type="active site" evidence="6">
    <location>
        <position position="484"/>
    </location>
</feature>
<evidence type="ECO:0000256" key="5">
    <source>
        <dbReference type="ARBA" id="ARBA00023157"/>
    </source>
</evidence>
<evidence type="ECO:0000313" key="13">
    <source>
        <dbReference type="Proteomes" id="UP001303473"/>
    </source>
</evidence>
<dbReference type="PANTHER" id="PTHR11742">
    <property type="entry name" value="MANNOSYL-OLIGOSACCHARIDE ALPHA-1,2-MANNOSIDASE-RELATED"/>
    <property type="match status" value="1"/>
</dbReference>
<comment type="caution">
    <text evidence="12">The sequence shown here is derived from an EMBL/GenBank/DDBJ whole genome shotgun (WGS) entry which is preliminary data.</text>
</comment>
<dbReference type="PRINTS" id="PR00747">
    <property type="entry name" value="GLYHDRLASE47"/>
</dbReference>
<keyword evidence="4 9" id="KW-0378">Hydrolase</keyword>
<dbReference type="PANTHER" id="PTHR11742:SF89">
    <property type="entry name" value="ALPHA-1,2-MANNOSIDASE"/>
    <property type="match status" value="1"/>
</dbReference>
<name>A0AAN6S9H2_9PEZI</name>
<dbReference type="Proteomes" id="UP001303473">
    <property type="component" value="Unassembled WGS sequence"/>
</dbReference>
<dbReference type="Pfam" id="PF01532">
    <property type="entry name" value="Glyco_hydro_47"/>
    <property type="match status" value="1"/>
</dbReference>
<feature type="disulfide bond" evidence="8">
    <location>
        <begin position="392"/>
        <end position="421"/>
    </location>
</feature>
<evidence type="ECO:0000256" key="4">
    <source>
        <dbReference type="ARBA" id="ARBA00022801"/>
    </source>
</evidence>
<evidence type="ECO:0000256" key="6">
    <source>
        <dbReference type="PIRSR" id="PIRSR601382-1"/>
    </source>
</evidence>
<proteinExistence type="inferred from homology"/>
<reference evidence="13" key="1">
    <citation type="journal article" date="2023" name="Mol. Phylogenet. Evol.">
        <title>Genome-scale phylogeny and comparative genomics of the fungal order Sordariales.</title>
        <authorList>
            <person name="Hensen N."/>
            <person name="Bonometti L."/>
            <person name="Westerberg I."/>
            <person name="Brannstrom I.O."/>
            <person name="Guillou S."/>
            <person name="Cros-Aarteil S."/>
            <person name="Calhoun S."/>
            <person name="Haridas S."/>
            <person name="Kuo A."/>
            <person name="Mondo S."/>
            <person name="Pangilinan J."/>
            <person name="Riley R."/>
            <person name="LaButti K."/>
            <person name="Andreopoulos B."/>
            <person name="Lipzen A."/>
            <person name="Chen C."/>
            <person name="Yan M."/>
            <person name="Daum C."/>
            <person name="Ng V."/>
            <person name="Clum A."/>
            <person name="Steindorff A."/>
            <person name="Ohm R.A."/>
            <person name="Martin F."/>
            <person name="Silar P."/>
            <person name="Natvig D.O."/>
            <person name="Lalanne C."/>
            <person name="Gautier V."/>
            <person name="Ament-Velasquez S.L."/>
            <person name="Kruys A."/>
            <person name="Hutchinson M.I."/>
            <person name="Powell A.J."/>
            <person name="Barry K."/>
            <person name="Miller A.N."/>
            <person name="Grigoriev I.V."/>
            <person name="Debuchy R."/>
            <person name="Gladieux P."/>
            <person name="Hiltunen Thoren M."/>
            <person name="Johannesson H."/>
        </authorList>
    </citation>
    <scope>NUCLEOTIDE SEQUENCE [LARGE SCALE GENOMIC DNA]</scope>
    <source>
        <strain evidence="13">CBS 340.73</strain>
    </source>
</reference>
<keyword evidence="11" id="KW-0472">Membrane</keyword>
<dbReference type="GO" id="GO:0004571">
    <property type="term" value="F:mannosyl-oligosaccharide 1,2-alpha-mannosidase activity"/>
    <property type="evidence" value="ECO:0007669"/>
    <property type="project" value="InterPro"/>
</dbReference>